<evidence type="ECO:0000313" key="1">
    <source>
        <dbReference type="EMBL" id="VUX40815.1"/>
    </source>
</evidence>
<dbReference type="RefSeq" id="WP_144095669.1">
    <property type="nucleotide sequence ID" value="NZ_CABHMX010000089.1"/>
</dbReference>
<gene>
    <name evidence="1" type="ORF">RSSSTS7063_01426</name>
</gene>
<protein>
    <recommendedName>
        <fullName evidence="3">Abortive phage infection protein</fullName>
    </recommendedName>
</protein>
<keyword evidence="2" id="KW-1185">Reference proteome</keyword>
<accession>A0A564W7J5</accession>
<proteinExistence type="predicted"/>
<reference evidence="1 2" key="1">
    <citation type="submission" date="2019-07" db="EMBL/GenBank/DDBJ databases">
        <authorList>
            <person name="Hibberd C M."/>
            <person name="Gehrig L. J."/>
            <person name="Chang H.-W."/>
            <person name="Venkatesh S."/>
        </authorList>
    </citation>
    <scope>NUCLEOTIDE SEQUENCE [LARGE SCALE GENOMIC DNA]</scope>
    <source>
        <strain evidence="1">Blautia_luti_SSTS_Bg7063</strain>
    </source>
</reference>
<dbReference type="EMBL" id="CABHNW010000173">
    <property type="protein sequence ID" value="VUX40815.1"/>
    <property type="molecule type" value="Genomic_DNA"/>
</dbReference>
<name>A0A564W7J5_9FIRM</name>
<evidence type="ECO:0008006" key="3">
    <source>
        <dbReference type="Google" id="ProtNLM"/>
    </source>
</evidence>
<sequence>MNEMTRLVQNHDYLTPRIAGKSGISKFKFYKYVRENGLEPVSRGVYSTGADWVDELYVLHKRCPNAVFSHDEAFYYHGLTDREPFVHTLTIYSGYNAHRLTADGSCKVYTVKRELLDVGKIIVKDNDGNMIPMYDLERTICDLMRSRSSIEAQDFNSVLKTYVSRRDKDLNRLMEYAKLFRVDNVIRRYMGVLL</sequence>
<dbReference type="AlphaFoldDB" id="A0A564W7J5"/>
<dbReference type="Proteomes" id="UP000408482">
    <property type="component" value="Unassembled WGS sequence"/>
</dbReference>
<evidence type="ECO:0000313" key="2">
    <source>
        <dbReference type="Proteomes" id="UP000408482"/>
    </source>
</evidence>
<organism evidence="1 2">
    <name type="scientific">Blautia luti</name>
    <dbReference type="NCBI Taxonomy" id="89014"/>
    <lineage>
        <taxon>Bacteria</taxon>
        <taxon>Bacillati</taxon>
        <taxon>Bacillota</taxon>
        <taxon>Clostridia</taxon>
        <taxon>Lachnospirales</taxon>
        <taxon>Lachnospiraceae</taxon>
        <taxon>Blautia</taxon>
    </lineage>
</organism>